<keyword evidence="13 19" id="KW-0496">Mitochondrion</keyword>
<keyword evidence="12 19" id="KW-0460">Magnesium</keyword>
<dbReference type="GO" id="GO:0003712">
    <property type="term" value="F:transcription coregulator activity"/>
    <property type="evidence" value="ECO:0007669"/>
    <property type="project" value="UniProtKB-ARBA"/>
</dbReference>
<evidence type="ECO:0000256" key="7">
    <source>
        <dbReference type="ARBA" id="ARBA00022723"/>
    </source>
</evidence>
<feature type="domain" description="RuvB-like AAA-lid" evidence="23">
    <location>
        <begin position="186"/>
        <end position="251"/>
    </location>
</feature>
<dbReference type="Pfam" id="PF08442">
    <property type="entry name" value="ATP-grasp_2"/>
    <property type="match status" value="1"/>
</dbReference>
<evidence type="ECO:0000256" key="17">
    <source>
        <dbReference type="ARBA" id="ARBA00053833"/>
    </source>
</evidence>
<dbReference type="GO" id="GO:0060828">
    <property type="term" value="P:regulation of canonical Wnt signaling pathway"/>
    <property type="evidence" value="ECO:0007669"/>
    <property type="project" value="UniProtKB-ARBA"/>
</dbReference>
<dbReference type="OrthoDB" id="10060499at2759"/>
<dbReference type="NCBIfam" id="TIGR01016">
    <property type="entry name" value="sucCoAbeta"/>
    <property type="match status" value="1"/>
</dbReference>
<keyword evidence="9" id="KW-0378">Hydrolase</keyword>
<dbReference type="GO" id="GO:0042127">
    <property type="term" value="P:regulation of cell population proliferation"/>
    <property type="evidence" value="ECO:0007669"/>
    <property type="project" value="UniProtKB-ARBA"/>
</dbReference>
<evidence type="ECO:0000256" key="10">
    <source>
        <dbReference type="ARBA" id="ARBA00022806"/>
    </source>
</evidence>
<keyword evidence="5 19" id="KW-0816">Tricarboxylic acid cycle</keyword>
<feature type="site" description="Important for substrate specificity" evidence="19">
    <location>
        <position position="397"/>
    </location>
</feature>
<feature type="binding site" evidence="19">
    <location>
        <position position="307"/>
    </location>
    <ligand>
        <name>GTP</name>
        <dbReference type="ChEBI" id="CHEBI:37565"/>
    </ligand>
</feature>
<comment type="caution">
    <text evidence="24">The sequence shown here is derived from an EMBL/GenBank/DDBJ whole genome shotgun (WGS) entry which is preliminary data.</text>
</comment>
<dbReference type="InterPro" id="IPR005811">
    <property type="entry name" value="SUCC_ACL_C"/>
</dbReference>
<feature type="binding site" evidence="19">
    <location>
        <position position="493"/>
    </location>
    <ligand>
        <name>Mg(2+)</name>
        <dbReference type="ChEBI" id="CHEBI:18420"/>
    </ligand>
</feature>
<dbReference type="PANTHER" id="PTHR11815">
    <property type="entry name" value="SUCCINYL-COA SYNTHETASE BETA CHAIN"/>
    <property type="match status" value="1"/>
</dbReference>
<dbReference type="GO" id="GO:0010557">
    <property type="term" value="P:positive regulation of macromolecule biosynthetic process"/>
    <property type="evidence" value="ECO:0007669"/>
    <property type="project" value="UniProtKB-ARBA"/>
</dbReference>
<evidence type="ECO:0000256" key="6">
    <source>
        <dbReference type="ARBA" id="ARBA00022598"/>
    </source>
</evidence>
<dbReference type="InterPro" id="IPR034722">
    <property type="entry name" value="Succ_CoA_betaG_euk"/>
</dbReference>
<evidence type="ECO:0000256" key="3">
    <source>
        <dbReference type="ARBA" id="ARBA00005064"/>
    </source>
</evidence>
<dbReference type="GO" id="GO:0005524">
    <property type="term" value="F:ATP binding"/>
    <property type="evidence" value="ECO:0007669"/>
    <property type="project" value="UniProtKB-KW"/>
</dbReference>
<dbReference type="AlphaFoldDB" id="A0A6A4X2W1"/>
<evidence type="ECO:0000259" key="20">
    <source>
        <dbReference type="Pfam" id="PF00549"/>
    </source>
</evidence>
<dbReference type="InterPro" id="IPR005809">
    <property type="entry name" value="Succ_CoA_ligase-like_bsu"/>
</dbReference>
<dbReference type="GO" id="GO:0004386">
    <property type="term" value="F:helicase activity"/>
    <property type="evidence" value="ECO:0007669"/>
    <property type="project" value="UniProtKB-KW"/>
</dbReference>
<dbReference type="FunFam" id="3.40.50.300:FF:002221">
    <property type="entry name" value="RuvB-like 2"/>
    <property type="match status" value="1"/>
</dbReference>
<evidence type="ECO:0000256" key="14">
    <source>
        <dbReference type="ARBA" id="ARBA00023134"/>
    </source>
</evidence>
<dbReference type="HAMAP" id="MF_03221">
    <property type="entry name" value="Succ_CoA_betaG_euk"/>
    <property type="match status" value="1"/>
</dbReference>
<dbReference type="InterPro" id="IPR013815">
    <property type="entry name" value="ATP_grasp_subdomain_1"/>
</dbReference>
<dbReference type="GO" id="GO:0006974">
    <property type="term" value="P:DNA damage response"/>
    <property type="evidence" value="ECO:0007669"/>
    <property type="project" value="UniProtKB-ARBA"/>
</dbReference>
<evidence type="ECO:0000256" key="12">
    <source>
        <dbReference type="ARBA" id="ARBA00022842"/>
    </source>
</evidence>
<dbReference type="Gene3D" id="3.40.50.261">
    <property type="entry name" value="Succinyl-CoA synthetase domains"/>
    <property type="match status" value="1"/>
</dbReference>
<dbReference type="InterPro" id="IPR013650">
    <property type="entry name" value="ATP-grasp_succ-CoA_synth-type"/>
</dbReference>
<evidence type="ECO:0000256" key="18">
    <source>
        <dbReference type="ARBA" id="ARBA00063570"/>
    </source>
</evidence>
<dbReference type="Gene3D" id="3.30.470.20">
    <property type="entry name" value="ATP-grasp fold, B domain"/>
    <property type="match status" value="1"/>
</dbReference>
<dbReference type="GO" id="GO:0004776">
    <property type="term" value="F:succinate-CoA ligase (GDP-forming) activity"/>
    <property type="evidence" value="ECO:0007669"/>
    <property type="project" value="UniProtKB-EC"/>
</dbReference>
<dbReference type="FunFam" id="3.30.470.20:FF:000002">
    <property type="entry name" value="Succinate--CoA ligase [ADP-forming] subunit beta"/>
    <property type="match status" value="1"/>
</dbReference>
<dbReference type="FunFam" id="1.10.8.60:FF:000010">
    <property type="entry name" value="RuvB-like helicase"/>
    <property type="match status" value="1"/>
</dbReference>
<dbReference type="PANTHER" id="PTHR11815:SF10">
    <property type="entry name" value="SUCCINATE--COA LIGASE [GDP-FORMING] SUBUNIT BETA, MITOCHONDRIAL"/>
    <property type="match status" value="1"/>
</dbReference>
<dbReference type="InterPro" id="IPR017866">
    <property type="entry name" value="Succ-CoA_synthase_bsu_CS"/>
</dbReference>
<keyword evidence="15" id="KW-0539">Nucleus</keyword>
<proteinExistence type="inferred from homology"/>
<dbReference type="InterPro" id="IPR016102">
    <property type="entry name" value="Succinyl-CoA_synth-like"/>
</dbReference>
<comment type="catalytic activity">
    <reaction evidence="16 19">
        <text>GTP + succinate + CoA = succinyl-CoA + GDP + phosphate</text>
        <dbReference type="Rhea" id="RHEA:22120"/>
        <dbReference type="ChEBI" id="CHEBI:30031"/>
        <dbReference type="ChEBI" id="CHEBI:37565"/>
        <dbReference type="ChEBI" id="CHEBI:43474"/>
        <dbReference type="ChEBI" id="CHEBI:57287"/>
        <dbReference type="ChEBI" id="CHEBI:57292"/>
        <dbReference type="ChEBI" id="CHEBI:58189"/>
        <dbReference type="EC" id="6.2.1.4"/>
    </reaction>
</comment>
<dbReference type="GO" id="GO:0005634">
    <property type="term" value="C:nucleus"/>
    <property type="evidence" value="ECO:0007669"/>
    <property type="project" value="UniProtKB-SubCell"/>
</dbReference>
<evidence type="ECO:0000256" key="19">
    <source>
        <dbReference type="HAMAP-Rule" id="MF_03221"/>
    </source>
</evidence>
<keyword evidence="8 19" id="KW-0547">Nucleotide-binding</keyword>
<keyword evidence="14 19" id="KW-0342">GTP-binding</keyword>
<keyword evidence="6 19" id="KW-0436">Ligase</keyword>
<feature type="binding site" evidence="19">
    <location>
        <position position="507"/>
    </location>
    <ligand>
        <name>Mg(2+)</name>
        <dbReference type="ChEBI" id="CHEBI:18420"/>
    </ligand>
</feature>
<comment type="function">
    <text evidence="1">Proposed core component of the chromatin remodeling INO80 complex which is involved in transcriptional regulation, DNA replication and probably DNA repair.</text>
</comment>
<comment type="subcellular location">
    <subcellularLocation>
        <location evidence="19">Mitochondrion</location>
    </subcellularLocation>
    <subcellularLocation>
        <location evidence="2">Nucleus</location>
    </subcellularLocation>
</comment>
<evidence type="ECO:0000313" key="24">
    <source>
        <dbReference type="EMBL" id="KAF0310440.1"/>
    </source>
</evidence>
<evidence type="ECO:0000313" key="25">
    <source>
        <dbReference type="Proteomes" id="UP000440578"/>
    </source>
</evidence>
<comment type="similarity">
    <text evidence="4">Belongs to the RuvB family.</text>
</comment>
<evidence type="ECO:0000256" key="15">
    <source>
        <dbReference type="ARBA" id="ARBA00023242"/>
    </source>
</evidence>
<dbReference type="Gene3D" id="3.40.50.300">
    <property type="entry name" value="P-loop containing nucleotide triphosphate hydrolases"/>
    <property type="match status" value="1"/>
</dbReference>
<dbReference type="GO" id="GO:0006099">
    <property type="term" value="P:tricarboxylic acid cycle"/>
    <property type="evidence" value="ECO:0007669"/>
    <property type="project" value="UniProtKB-UniRule"/>
</dbReference>
<comment type="cofactor">
    <cofactor evidence="19">
        <name>Mg(2+)</name>
        <dbReference type="ChEBI" id="CHEBI:18420"/>
    </cofactor>
    <text evidence="19">Binds 1 Mg(2+) ion per subunit.</text>
</comment>
<dbReference type="Gene3D" id="3.30.1490.20">
    <property type="entry name" value="ATP-grasp fold, A domain"/>
    <property type="match status" value="1"/>
</dbReference>
<evidence type="ECO:0000256" key="8">
    <source>
        <dbReference type="ARBA" id="ARBA00022741"/>
    </source>
</evidence>
<dbReference type="FunFam" id="3.30.1490.20:FF:000004">
    <property type="entry name" value="Succinate--CoA ligase [ADP-forming] subunit beta, mitochondrial"/>
    <property type="match status" value="1"/>
</dbReference>
<evidence type="ECO:0000259" key="22">
    <source>
        <dbReference type="Pfam" id="PF08442"/>
    </source>
</evidence>
<sequence length="679" mass="74568">MRAQAGDVITIDKATGKITKLGRAFTRARDYDATAPQTRFVQCPEGELQKRKEVVHTVTLHEIDVINSRTQGFLALFSGDTGEIKSEVRDQINTKVAEWREEGKAEIVPGVLFVDEVHMLDIECFSFLNRALENEMAPILVMATNRGITRIRGTNYSSPHGVPIDLLDRTVIISTRPYQESETKQILKIRCEEEDCEMADDALTVLTRIGMETSLRYAIQLITLASLVARKRGAAEIEIEDVKRVYSLFLDQSRSAQFLKDYQDQFMFSEIGKDLVGITPLASSVRNLNLLEYQSKELLDKHGVTVQKFKMAESAEQAKEAVKTFTPAEYVIKAQILAGGRGKGTFDNGFKGGVHLTKQAGDVPMLVSSMAGHRLVTKQTPKDGIMVRKVMVAESVDILRETYFCILMDREYNGPVVIASPDGGVDIEEVAEKTPERLRTVPIDIHEGLTEETARDLAAFLNFHGELQDKAAAEIQALYCLFLAVDATQVEINPLIETPQGQVVAVDAKIQFDDNAAFRQKEIFAMEDSSESDPREVEAAKHNLNYIGMDGNIGCLVNGAGLAMATMDIIKLHGGEPANFLDCGGGVQEEQVKSAFQLLTNDKNVKAILVNVFGGIVNCATIANGIVNASKSISLDLPLVVRLEGTNVNEARKILADSQLPIKTATDLDDAAMKAVASL</sequence>
<feature type="binding site" evidence="19">
    <location>
        <begin position="340"/>
        <end position="342"/>
    </location>
    <ligand>
        <name>GTP</name>
        <dbReference type="ChEBI" id="CHEBI:37565"/>
    </ligand>
</feature>
<dbReference type="UniPathway" id="UPA00223">
    <property type="reaction ID" value="UER00999"/>
</dbReference>
<evidence type="ECO:0000259" key="21">
    <source>
        <dbReference type="Pfam" id="PF06068"/>
    </source>
</evidence>
<evidence type="ECO:0000256" key="4">
    <source>
        <dbReference type="ARBA" id="ARBA00007519"/>
    </source>
</evidence>
<dbReference type="SUPFAM" id="SSF52540">
    <property type="entry name" value="P-loop containing nucleoside triphosphate hydrolases"/>
    <property type="match status" value="1"/>
</dbReference>
<dbReference type="EC" id="6.2.1.4" evidence="19"/>
<evidence type="ECO:0000256" key="9">
    <source>
        <dbReference type="ARBA" id="ARBA00022801"/>
    </source>
</evidence>
<evidence type="ECO:0000256" key="11">
    <source>
        <dbReference type="ARBA" id="ARBA00022840"/>
    </source>
</evidence>
<evidence type="ECO:0000256" key="1">
    <source>
        <dbReference type="ARBA" id="ARBA00003373"/>
    </source>
</evidence>
<dbReference type="InterPro" id="IPR041048">
    <property type="entry name" value="RuvB-like_C"/>
</dbReference>
<dbReference type="Proteomes" id="UP000440578">
    <property type="component" value="Unassembled WGS sequence"/>
</dbReference>
<dbReference type="SUPFAM" id="SSF56059">
    <property type="entry name" value="Glutathione synthetase ATP-binding domain-like"/>
    <property type="match status" value="1"/>
</dbReference>
<dbReference type="PROSITE" id="PS01217">
    <property type="entry name" value="SUCCINYL_COA_LIG_3"/>
    <property type="match status" value="1"/>
</dbReference>
<dbReference type="Gene3D" id="1.10.8.60">
    <property type="match status" value="1"/>
</dbReference>
<dbReference type="InterPro" id="IPR027417">
    <property type="entry name" value="P-loop_NTPase"/>
</dbReference>
<dbReference type="Pfam" id="PF17856">
    <property type="entry name" value="TIP49_C"/>
    <property type="match status" value="1"/>
</dbReference>
<evidence type="ECO:0000256" key="5">
    <source>
        <dbReference type="ARBA" id="ARBA00022532"/>
    </source>
</evidence>
<gene>
    <name evidence="24" type="primary">sucg-1</name>
    <name evidence="24" type="ORF">FJT64_018537</name>
</gene>
<feature type="binding site" evidence="19">
    <location>
        <begin position="615"/>
        <end position="617"/>
    </location>
    <ligand>
        <name>substrate</name>
        <note>ligand shared with subunit alpha</note>
    </ligand>
</feature>
<feature type="domain" description="ATP-grasp fold succinyl-CoA synthetase-type" evidence="22">
    <location>
        <begin position="289"/>
        <end position="496"/>
    </location>
</feature>
<protein>
    <recommendedName>
        <fullName evidence="19">Succinate--CoA ligase [GDP-forming] subunit beta, mitochondrial</fullName>
        <ecNumber evidence="19">6.2.1.4</ecNumber>
    </recommendedName>
    <alternativeName>
        <fullName evidence="19">GTP-specific succinyl-CoA synthetase subunit beta</fullName>
        <shortName evidence="19">G-SCS</shortName>
        <shortName evidence="19">GTPSCS</shortName>
    </alternativeName>
    <alternativeName>
        <fullName evidence="19">Succinyl-CoA synthetase beta-G chain</fullName>
        <shortName evidence="19">SCS-betaG</shortName>
    </alternativeName>
</protein>
<dbReference type="GO" id="GO:0005739">
    <property type="term" value="C:mitochondrion"/>
    <property type="evidence" value="ECO:0007669"/>
    <property type="project" value="UniProtKB-SubCell"/>
</dbReference>
<dbReference type="EMBL" id="VIIS01000309">
    <property type="protein sequence ID" value="KAF0310440.1"/>
    <property type="molecule type" value="Genomic_DNA"/>
</dbReference>
<evidence type="ECO:0000256" key="13">
    <source>
        <dbReference type="ARBA" id="ARBA00023128"/>
    </source>
</evidence>
<dbReference type="Pfam" id="PF00549">
    <property type="entry name" value="Ligase_CoA"/>
    <property type="match status" value="1"/>
</dbReference>
<keyword evidence="25" id="KW-1185">Reference proteome</keyword>
<reference evidence="24 25" key="1">
    <citation type="submission" date="2019-07" db="EMBL/GenBank/DDBJ databases">
        <title>Draft genome assembly of a fouling barnacle, Amphibalanus amphitrite (Darwin, 1854): The first reference genome for Thecostraca.</title>
        <authorList>
            <person name="Kim W."/>
        </authorList>
    </citation>
    <scope>NUCLEOTIDE SEQUENCE [LARGE SCALE GENOMIC DNA]</scope>
    <source>
        <strain evidence="24">SNU_AA5</strain>
        <tissue evidence="24">Soma without cirri and trophi</tissue>
    </source>
</reference>
<dbReference type="FunFam" id="3.40.50.261:FF:000001">
    <property type="entry name" value="Succinate--CoA ligase [ADP-forming] subunit beta"/>
    <property type="match status" value="1"/>
</dbReference>
<evidence type="ECO:0000256" key="2">
    <source>
        <dbReference type="ARBA" id="ARBA00004123"/>
    </source>
</evidence>
<dbReference type="GO" id="GO:0004775">
    <property type="term" value="F:succinate-CoA ligase (ADP-forming) activity"/>
    <property type="evidence" value="ECO:0007669"/>
    <property type="project" value="UniProtKB-UniRule"/>
</dbReference>
<dbReference type="HAMAP" id="MF_00558">
    <property type="entry name" value="Succ_CoA_beta"/>
    <property type="match status" value="1"/>
</dbReference>
<feature type="domain" description="ATP-citrate synthase/succinyl-CoA ligase C-terminal" evidence="20">
    <location>
        <begin position="556"/>
        <end position="676"/>
    </location>
</feature>
<dbReference type="Pfam" id="PF06068">
    <property type="entry name" value="TIP49"/>
    <property type="match status" value="1"/>
</dbReference>
<dbReference type="GO" id="GO:0005525">
    <property type="term" value="F:GTP binding"/>
    <property type="evidence" value="ECO:0007669"/>
    <property type="project" value="UniProtKB-UniRule"/>
</dbReference>
<comment type="function">
    <text evidence="17 19">GTP-specific succinyl-CoA synthetase functions in the citric acid cycle (TCA), coupling the hydrolysis of succinyl-CoA to the synthesis of GTP and thus represents the only step of substrate-level phosphorylation in the TCA. The beta subunit provides nucleotide specificity of the enzyme and binds the substrate succinate, while the binding sites for coenzyme A and phosphate are found in the alpha subunit.</text>
</comment>
<dbReference type="GO" id="GO:0042709">
    <property type="term" value="C:succinate-CoA ligase complex"/>
    <property type="evidence" value="ECO:0007669"/>
    <property type="project" value="TreeGrafter"/>
</dbReference>
<keyword evidence="10" id="KW-0347">Helicase</keyword>
<dbReference type="GO" id="GO:0000123">
    <property type="term" value="C:histone acetyltransferase complex"/>
    <property type="evidence" value="ECO:0007669"/>
    <property type="project" value="UniProtKB-ARBA"/>
</dbReference>
<accession>A0A6A4X2W1</accession>
<dbReference type="InterPro" id="IPR010339">
    <property type="entry name" value="TIP49_P-loop"/>
</dbReference>
<dbReference type="GO" id="GO:0000287">
    <property type="term" value="F:magnesium ion binding"/>
    <property type="evidence" value="ECO:0007669"/>
    <property type="project" value="UniProtKB-UniRule"/>
</dbReference>
<keyword evidence="11" id="KW-0067">ATP-binding</keyword>
<comment type="similarity">
    <text evidence="19">Belongs to the succinate/malate CoA ligase beta subunit family. GTP-specific subunit beta subfamily.</text>
</comment>
<name>A0A6A4X2W1_AMPAM</name>
<feature type="domain" description="TIP49 P-loop" evidence="21">
    <location>
        <begin position="3"/>
        <end position="180"/>
    </location>
</feature>
<dbReference type="GO" id="GO:0006104">
    <property type="term" value="P:succinyl-CoA metabolic process"/>
    <property type="evidence" value="ECO:0007669"/>
    <property type="project" value="InterPro"/>
</dbReference>
<feature type="binding site" evidence="19">
    <location>
        <position position="558"/>
    </location>
    <ligand>
        <name>substrate</name>
        <note>ligand shared with subunit alpha</note>
    </ligand>
</feature>
<feature type="site" description="Important for substrate specificity" evidence="19">
    <location>
        <position position="329"/>
    </location>
</feature>
<keyword evidence="7 19" id="KW-0479">Metal-binding</keyword>
<organism evidence="24 25">
    <name type="scientific">Amphibalanus amphitrite</name>
    <name type="common">Striped barnacle</name>
    <name type="synonym">Balanus amphitrite</name>
    <dbReference type="NCBI Taxonomy" id="1232801"/>
    <lineage>
        <taxon>Eukaryota</taxon>
        <taxon>Metazoa</taxon>
        <taxon>Ecdysozoa</taxon>
        <taxon>Arthropoda</taxon>
        <taxon>Crustacea</taxon>
        <taxon>Multicrustacea</taxon>
        <taxon>Cirripedia</taxon>
        <taxon>Thoracica</taxon>
        <taxon>Thoracicalcarea</taxon>
        <taxon>Balanomorpha</taxon>
        <taxon>Balanoidea</taxon>
        <taxon>Balanidae</taxon>
        <taxon>Amphibalaninae</taxon>
        <taxon>Amphibalanus</taxon>
    </lineage>
</organism>
<comment type="subunit">
    <text evidence="18 19">Heterodimer of an alpha and a beta subunit. The beta subunit determines specificity for GTP.</text>
</comment>
<evidence type="ECO:0000259" key="23">
    <source>
        <dbReference type="Pfam" id="PF17856"/>
    </source>
</evidence>
<dbReference type="GO" id="GO:0016787">
    <property type="term" value="F:hydrolase activity"/>
    <property type="evidence" value="ECO:0007669"/>
    <property type="project" value="UniProtKB-KW"/>
</dbReference>
<feature type="binding site" evidence="19">
    <location>
        <position position="396"/>
    </location>
    <ligand>
        <name>GTP</name>
        <dbReference type="ChEBI" id="CHEBI:37565"/>
    </ligand>
</feature>
<dbReference type="NCBIfam" id="NF001913">
    <property type="entry name" value="PRK00696.1"/>
    <property type="match status" value="1"/>
</dbReference>
<dbReference type="SUPFAM" id="SSF52210">
    <property type="entry name" value="Succinyl-CoA synthetase domains"/>
    <property type="match status" value="1"/>
</dbReference>
<comment type="pathway">
    <text evidence="3 19">Carbohydrate metabolism; tricarboxylic acid cycle; succinate from succinyl-CoA (ligase route): step 1/1.</text>
</comment>
<evidence type="ECO:0000256" key="16">
    <source>
        <dbReference type="ARBA" id="ARBA00052879"/>
    </source>
</evidence>